<dbReference type="EMBL" id="KN275964">
    <property type="protein sequence ID" value="KGM91748.1"/>
    <property type="molecule type" value="Genomic_DNA"/>
</dbReference>
<evidence type="ECO:0000313" key="1">
    <source>
        <dbReference type="EMBL" id="KGM91748.1"/>
    </source>
</evidence>
<reference evidence="1 2" key="1">
    <citation type="journal article" date="2011" name="PLoS Genet.">
        <title>Comparative genomic analysis of human fungal pathogens causing paracoccidioidomycosis.</title>
        <authorList>
            <person name="Desjardins C.A."/>
            <person name="Champion M.D."/>
            <person name="Holder J.W."/>
            <person name="Muszewska A."/>
            <person name="Goldberg J."/>
            <person name="Bailao A.M."/>
            <person name="Brigido M.M."/>
            <person name="Ferreira M.E."/>
            <person name="Garcia A.M."/>
            <person name="Grynberg M."/>
            <person name="Gujja S."/>
            <person name="Heiman D.I."/>
            <person name="Henn M.R."/>
            <person name="Kodira C.D."/>
            <person name="Leon-Narvaez H."/>
            <person name="Longo L.V."/>
            <person name="Ma L.J."/>
            <person name="Malavazi I."/>
            <person name="Matsuo A.L."/>
            <person name="Morais F.V."/>
            <person name="Pereira M."/>
            <person name="Rodriguez-Brito S."/>
            <person name="Sakthikumar S."/>
            <person name="Salem-Izacc S.M."/>
            <person name="Sykes S.M."/>
            <person name="Teixeira M.M."/>
            <person name="Vallejo M.C."/>
            <person name="Walter M.E."/>
            <person name="Yandava C."/>
            <person name="Young S."/>
            <person name="Zeng Q."/>
            <person name="Zucker J."/>
            <person name="Felipe M.S."/>
            <person name="Goldman G.H."/>
            <person name="Haas B.J."/>
            <person name="McEwen J.G."/>
            <person name="Nino-Vega G."/>
            <person name="Puccia R."/>
            <person name="San-Blas G."/>
            <person name="Soares C.M."/>
            <person name="Birren B.W."/>
            <person name="Cuomo C.A."/>
        </authorList>
    </citation>
    <scope>NUCLEOTIDE SEQUENCE [LARGE SCALE GENOMIC DNA]</scope>
    <source>
        <strain evidence="1 2">Pb18</strain>
    </source>
</reference>
<dbReference type="SUPFAM" id="SSF48452">
    <property type="entry name" value="TPR-like"/>
    <property type="match status" value="1"/>
</dbReference>
<dbReference type="RefSeq" id="XP_010761921.1">
    <property type="nucleotide sequence ID" value="XM_010763619.1"/>
</dbReference>
<dbReference type="Proteomes" id="UP000001628">
    <property type="component" value="Unassembled WGS sequence"/>
</dbReference>
<name>A0A0A0HTZ3_PARBD</name>
<keyword evidence="2" id="KW-1185">Reference proteome</keyword>
<proteinExistence type="predicted"/>
<sequence>MQQMRAALLDPHYVKTWVKRGDVEMKRDKANTAHSSYQKAIEFLDFQEIQAEASITRKAWSSEDLS</sequence>
<dbReference type="KEGG" id="pbn:PADG_12053"/>
<dbReference type="HOGENOM" id="CLU_2831853_0_0_1"/>
<accession>A0A0A0HTZ3</accession>
<dbReference type="VEuPathDB" id="FungiDB:PADG_12053"/>
<organism evidence="1 2">
    <name type="scientific">Paracoccidioides brasiliensis (strain Pb18)</name>
    <dbReference type="NCBI Taxonomy" id="502780"/>
    <lineage>
        <taxon>Eukaryota</taxon>
        <taxon>Fungi</taxon>
        <taxon>Dikarya</taxon>
        <taxon>Ascomycota</taxon>
        <taxon>Pezizomycotina</taxon>
        <taxon>Eurotiomycetes</taxon>
        <taxon>Eurotiomycetidae</taxon>
        <taxon>Onygenales</taxon>
        <taxon>Ajellomycetaceae</taxon>
        <taxon>Paracoccidioides</taxon>
    </lineage>
</organism>
<dbReference type="InterPro" id="IPR011990">
    <property type="entry name" value="TPR-like_helical_dom_sf"/>
</dbReference>
<gene>
    <name evidence="1" type="ORF">PADG_12053</name>
</gene>
<dbReference type="InParanoid" id="A0A0A0HTZ3"/>
<dbReference type="AlphaFoldDB" id="A0A0A0HTZ3"/>
<dbReference type="GeneID" id="22587950"/>
<protein>
    <submittedName>
        <fullName evidence="1">Uncharacterized protein</fullName>
    </submittedName>
</protein>
<evidence type="ECO:0000313" key="2">
    <source>
        <dbReference type="Proteomes" id="UP000001628"/>
    </source>
</evidence>